<dbReference type="InterPro" id="IPR001173">
    <property type="entry name" value="Glyco_trans_2-like"/>
</dbReference>
<dbReference type="Proteomes" id="UP001139104">
    <property type="component" value="Unassembled WGS sequence"/>
</dbReference>
<dbReference type="SUPFAM" id="SSF53448">
    <property type="entry name" value="Nucleotide-diphospho-sugar transferases"/>
    <property type="match status" value="2"/>
</dbReference>
<dbReference type="Gene3D" id="3.40.50.2000">
    <property type="entry name" value="Glycogen Phosphorylase B"/>
    <property type="match status" value="2"/>
</dbReference>
<dbReference type="Pfam" id="PF00535">
    <property type="entry name" value="Glycos_transf_2"/>
    <property type="match status" value="1"/>
</dbReference>
<dbReference type="SUPFAM" id="SSF53756">
    <property type="entry name" value="UDP-Glycosyltransferase/glycogen phosphorylase"/>
    <property type="match status" value="1"/>
</dbReference>
<accession>A0ABS9Z8G0</accession>
<dbReference type="Pfam" id="PF01075">
    <property type="entry name" value="Glyco_transf_9"/>
    <property type="match status" value="1"/>
</dbReference>
<keyword evidence="5" id="KW-1185">Reference proteome</keyword>
<sequence>MNNAIELSGDASEDPRWDGRIELIYGRKVEGWACDRSAPDVRVEVEVLCDGVRVGFACADRYRRDLFLAGAGDGRHGFEILCDFSLTADFQIRIVGTEYFLQRHGDIASRSQSEILDFDPLMIYLESARVTPRGIIEVSGWAAGYSAIEELQIFLAGSILGQPELHGPRPDVQEAYPEFVNAGTSGFLLKAEIDDAALLHPEISVAARLLGGVTRTVSKELQIPSVIRRKQQNKNEFHHFFERSLLTTGGFLKVDGWVVSAEAITAIDVLVDGKNVGRAKFGLVRPDVGNFFPSIPSARDGGFSFESELGGSWSGEHLITLVAETEAGTTQALPLPMLAQEVSSVDECGTAGAESDQMRFHLDVPAVSEGVATEPVRGMFSIAGWAIARSGIANIDIYLDSLLVGAASRGMRRLDINGAFPDWSGSLLSGFAMMLPRKLFTGEQHTIRVEIKDNEGALNEIKFDVLVDANGEDARYGALRERIPQAEVDLKLDLIEASAKRPVFTIGVLVDGVGKEASGRLRKTLDSLRRQTFDDWRVLPLATKPALAAQVFELAAEFDANIDPRRSMSTLGDQRMLSDVLAPWRATGGRPYFALLRAGDRLSIDALLEMALEAATHPCADFIYSDDRRNDVSTQALSTFFKPEWSPDLLLSTNYIGSAWCASFDAVAESRLRVGQLARLGEYDTVLRLTEKAKQINRIPVVLSERERGVGDSETQEIHALNRAIKRRGLAGEVFRGDFVGSYRVRRFVATQGLVSIIMPTIAARGLVKTSIESIRKYTAYKNYEIICIDNIKDDASEWKPWLQENADKVVEFLEPFNWSRFNNVGVQAAKGEYLLFINDDVEVLDPYWLHSLLEHVGREEVGVVGPQLLYSDFRIQHAGMFLASSDARHIFRFLGEGEPGPFGLARVQRNIIAVTGACMLVRRSVFEHVGGFNEKHSVVNNDLDFCLRVQRAGKVVVYTPHTRLIHHEMASRAKMQDVFDPSFTEEWRNIFLLGDPYFHPALSRDDMNYAPEGEPPRLICAGRPLLARDKVKRILVLKLDHVGDFITGLPAIQRLKMRFPQAEIHLLAPKASVMLAYLEPAIANTIEFNFFHAVSQQGRRELTEEELQALEEKLLPYEFDIAVDLRKHADTRQILQRTGARLLAGFDFRNEQSFLDVALEWEGDSSYVGKRAHVADDYVALVERISLACERDRSVVAAPSRDRAVEAALNIPALADMRPGLFNRKVVCVHPASGNDLRQWPPEYFAALIDLLVDIAGVNVVIIGTEGERPIAQLVLDEITRRDRVWSLVGKTSMRDVPMLLRAASLFVGNNSGPHHIAAALGTPTIGVHSGVVSAQEWGPLGPSAVAIQREMTCSPCYVEGLNNCFRDYACMRGLRPADVFRICQQMLGAKMEQ</sequence>
<reference evidence="4" key="1">
    <citation type="journal article" date="2022" name="ISME J.">
        <title>Identification of active gaseous-alkane degraders at natural gas seeps.</title>
        <authorList>
            <person name="Farhan Ul Haque M."/>
            <person name="Hernandez M."/>
            <person name="Crombie A.T."/>
            <person name="Murrell J.C."/>
        </authorList>
    </citation>
    <scope>NUCLEOTIDE SEQUENCE</scope>
    <source>
        <strain evidence="4">PC2</strain>
    </source>
</reference>
<keyword evidence="2 4" id="KW-0808">Transferase</keyword>
<comment type="caution">
    <text evidence="4">The sequence shown here is derived from an EMBL/GenBank/DDBJ whole genome shotgun (WGS) entry which is preliminary data.</text>
</comment>
<organism evidence="4 5">
    <name type="scientific">Candidatus Rhodoblastus alkanivorans</name>
    <dbReference type="NCBI Taxonomy" id="2954117"/>
    <lineage>
        <taxon>Bacteria</taxon>
        <taxon>Pseudomonadati</taxon>
        <taxon>Pseudomonadota</taxon>
        <taxon>Alphaproteobacteria</taxon>
        <taxon>Hyphomicrobiales</taxon>
        <taxon>Rhodoblastaceae</taxon>
        <taxon>Rhodoblastus</taxon>
    </lineage>
</organism>
<dbReference type="GO" id="GO:0016757">
    <property type="term" value="F:glycosyltransferase activity"/>
    <property type="evidence" value="ECO:0007669"/>
    <property type="project" value="UniProtKB-KW"/>
</dbReference>
<dbReference type="RefSeq" id="WP_243067832.1">
    <property type="nucleotide sequence ID" value="NZ_JAIVFK010000024.1"/>
</dbReference>
<evidence type="ECO:0000313" key="5">
    <source>
        <dbReference type="Proteomes" id="UP001139104"/>
    </source>
</evidence>
<gene>
    <name evidence="4" type="ORF">K2U94_14285</name>
</gene>
<dbReference type="InterPro" id="IPR029044">
    <property type="entry name" value="Nucleotide-diphossugar_trans"/>
</dbReference>
<dbReference type="PANTHER" id="PTHR30160">
    <property type="entry name" value="TETRAACYLDISACCHARIDE 4'-KINASE-RELATED"/>
    <property type="match status" value="1"/>
</dbReference>
<keyword evidence="1 4" id="KW-0328">Glycosyltransferase</keyword>
<dbReference type="EC" id="2.4.-.-" evidence="4"/>
<evidence type="ECO:0000259" key="3">
    <source>
        <dbReference type="Pfam" id="PF00535"/>
    </source>
</evidence>
<dbReference type="CDD" id="cd03789">
    <property type="entry name" value="GT9_LPS_heptosyltransferase"/>
    <property type="match status" value="1"/>
</dbReference>
<name>A0ABS9Z8G0_9HYPH</name>
<feature type="domain" description="Glycosyltransferase 2-like" evidence="3">
    <location>
        <begin position="756"/>
        <end position="930"/>
    </location>
</feature>
<evidence type="ECO:0000313" key="4">
    <source>
        <dbReference type="EMBL" id="MCI4683914.1"/>
    </source>
</evidence>
<evidence type="ECO:0000256" key="1">
    <source>
        <dbReference type="ARBA" id="ARBA00022676"/>
    </source>
</evidence>
<proteinExistence type="predicted"/>
<evidence type="ECO:0000256" key="2">
    <source>
        <dbReference type="ARBA" id="ARBA00022679"/>
    </source>
</evidence>
<dbReference type="Gene3D" id="3.90.550.10">
    <property type="entry name" value="Spore Coat Polysaccharide Biosynthesis Protein SpsA, Chain A"/>
    <property type="match status" value="2"/>
</dbReference>
<protein>
    <submittedName>
        <fullName evidence="4">Glycosyltransferase</fullName>
        <ecNumber evidence="4">2.4.-.-</ecNumber>
    </submittedName>
</protein>
<dbReference type="InterPro" id="IPR002201">
    <property type="entry name" value="Glyco_trans_9"/>
</dbReference>
<dbReference type="InterPro" id="IPR051199">
    <property type="entry name" value="LPS_LOS_Heptosyltrfase"/>
</dbReference>
<dbReference type="EMBL" id="JAIVFP010000001">
    <property type="protein sequence ID" value="MCI4683914.1"/>
    <property type="molecule type" value="Genomic_DNA"/>
</dbReference>